<evidence type="ECO:0000313" key="2">
    <source>
        <dbReference type="EMBL" id="MBP2707074.1"/>
    </source>
</evidence>
<accession>A0A940WJX8</accession>
<protein>
    <recommendedName>
        <fullName evidence="4">Chitinase</fullName>
    </recommendedName>
</protein>
<feature type="compositionally biased region" description="Basic and acidic residues" evidence="1">
    <location>
        <begin position="101"/>
        <end position="119"/>
    </location>
</feature>
<dbReference type="InterPro" id="IPR052750">
    <property type="entry name" value="GH18_Chitinase"/>
</dbReference>
<proteinExistence type="predicted"/>
<organism evidence="2 3">
    <name type="scientific">Microbispora oryzae</name>
    <dbReference type="NCBI Taxonomy" id="2806554"/>
    <lineage>
        <taxon>Bacteria</taxon>
        <taxon>Bacillati</taxon>
        <taxon>Actinomycetota</taxon>
        <taxon>Actinomycetes</taxon>
        <taxon>Streptosporangiales</taxon>
        <taxon>Streptosporangiaceae</taxon>
        <taxon>Microbispora</taxon>
    </lineage>
</organism>
<dbReference type="PANTHER" id="PTHR42976:SF1">
    <property type="entry name" value="GH18 DOMAIN-CONTAINING PROTEIN-RELATED"/>
    <property type="match status" value="1"/>
</dbReference>
<gene>
    <name evidence="2" type="ORF">JOL79_25135</name>
</gene>
<evidence type="ECO:0008006" key="4">
    <source>
        <dbReference type="Google" id="ProtNLM"/>
    </source>
</evidence>
<feature type="region of interest" description="Disordered" evidence="1">
    <location>
        <begin position="101"/>
        <end position="137"/>
    </location>
</feature>
<evidence type="ECO:0000256" key="1">
    <source>
        <dbReference type="SAM" id="MobiDB-lite"/>
    </source>
</evidence>
<reference evidence="2" key="1">
    <citation type="submission" date="2021-02" db="EMBL/GenBank/DDBJ databases">
        <title>Draft genome sequence of Microbispora sp. RL4-1S isolated from rice leaves in Thailand.</title>
        <authorList>
            <person name="Muangham S."/>
            <person name="Duangmal K."/>
        </authorList>
    </citation>
    <scope>NUCLEOTIDE SEQUENCE</scope>
    <source>
        <strain evidence="2">RL4-1S</strain>
    </source>
</reference>
<dbReference type="RefSeq" id="WP_210158336.1">
    <property type="nucleotide sequence ID" value="NZ_JAFCNB010000016.1"/>
</dbReference>
<evidence type="ECO:0000313" key="3">
    <source>
        <dbReference type="Proteomes" id="UP000674234"/>
    </source>
</evidence>
<dbReference type="PANTHER" id="PTHR42976">
    <property type="entry name" value="BIFUNCTIONAL CHITINASE/LYSOZYME-RELATED"/>
    <property type="match status" value="1"/>
</dbReference>
<comment type="caution">
    <text evidence="2">The sequence shown here is derived from an EMBL/GenBank/DDBJ whole genome shotgun (WGS) entry which is preliminary data.</text>
</comment>
<dbReference type="EMBL" id="JAFCNB010000016">
    <property type="protein sequence ID" value="MBP2707074.1"/>
    <property type="molecule type" value="Genomic_DNA"/>
</dbReference>
<name>A0A940WJX8_9ACTN</name>
<dbReference type="Gene3D" id="3.20.20.80">
    <property type="entry name" value="Glycosidases"/>
    <property type="match status" value="1"/>
</dbReference>
<dbReference type="AlphaFoldDB" id="A0A940WJX8"/>
<feature type="region of interest" description="Disordered" evidence="1">
    <location>
        <begin position="59"/>
        <end position="79"/>
    </location>
</feature>
<dbReference type="Proteomes" id="UP000674234">
    <property type="component" value="Unassembled WGS sequence"/>
</dbReference>
<keyword evidence="3" id="KW-1185">Reference proteome</keyword>
<sequence>MDAARHARDPGNPPGFLVLVAAVALVSATGLALWLLPAAPPGWAGAARPSPTGTLVAARQNMTPGPSGDPRPAGHRTTPVPLDQAARRRYVAFVEAEHLSGRLPGHPDGHLDGHLDGRPAARSAGPGPDDLRAPGPAAYTVGHLVAGPDGCSPRWSGLPRTSEPVTARVRRLGVPGRDITLAFGGPAGAEPAQTCRTGGRLAAAYRTAIEAVRPGGVDFEPRAPDATAVTLRRAAAIIAVQREARAAGRPFGLTFTLPATPYGLAPADTGMLGTTREAGADIRAVNLLVPFAPGSKDNLRRLAATARAAHRQLEDALGIGAAEAWRRLALTPVLATPADLDLAQARRLAAFAARNGLCWLSLRGADPAPGVVEALAAPVPTSVPAPAGG</sequence>